<evidence type="ECO:0008006" key="3">
    <source>
        <dbReference type="Google" id="ProtNLM"/>
    </source>
</evidence>
<dbReference type="InterPro" id="IPR015943">
    <property type="entry name" value="WD40/YVTN_repeat-like_dom_sf"/>
</dbReference>
<evidence type="ECO:0000313" key="2">
    <source>
        <dbReference type="Proteomes" id="UP001164459"/>
    </source>
</evidence>
<dbReference type="EMBL" id="CP114040">
    <property type="protein sequence ID" value="WAS89809.1"/>
    <property type="molecule type" value="Genomic_DNA"/>
</dbReference>
<keyword evidence="2" id="KW-1185">Reference proteome</keyword>
<dbReference type="SUPFAM" id="SSF50969">
    <property type="entry name" value="YVTN repeat-like/Quinoprotein amine dehydrogenase"/>
    <property type="match status" value="1"/>
</dbReference>
<gene>
    <name evidence="1" type="ORF">O0S08_26760</name>
</gene>
<dbReference type="Gene3D" id="2.130.10.10">
    <property type="entry name" value="YVTN repeat-like/Quinoprotein amine dehydrogenase"/>
    <property type="match status" value="1"/>
</dbReference>
<dbReference type="Proteomes" id="UP001164459">
    <property type="component" value="Chromosome"/>
</dbReference>
<dbReference type="RefSeq" id="WP_269032119.1">
    <property type="nucleotide sequence ID" value="NZ_CP114040.1"/>
</dbReference>
<accession>A0ABY7GS92</accession>
<sequence length="724" mass="75651">MSTAIHSVKVTALKGAEIKLTVRSLEKGCTVSFCPILALRCLSALGAAGPVGQSDFLPPNDSPGELHDYVAECLESARASVPKASATFTLKLRDADWLKKIKKGDTRDTAAYAATARRVGAAFTAEGTQLVIGWDSGAVEAHEVTQKRGRTTLGKPVWAAQHLGLVAFTLLAEDVLVTAGRTELRAHREGEPVAEVSLETGAKVTAIAADGTRALLGFADGSVAAWQPGKAAALVRLAGVDGPVVGLAAVGKDVIAVATSAAVAVLRKGAIATTVASADGPITALAKDTAAGAFVFGTARGAVVFADADGKVARKHQTQIPQDSVIGVMHCDAQGTVAALARRGNRLFVATLAPDGIRFAGPIAEVDDFGSTAAADGLLARVNKDQALYLGLDGSVRFSQTLPKGVPDPRVTRDGGGLIVASSESRHTAELRAPTGAVLASAYQYGQYFDDGIPLGRDAALVWLSNDRAFRFTAAGSEELSIRVHNAAAIERTGGAFAMLREENEDGEREDGRLVELDASGRVIAELGKVPADDFLNSGGLLASDDGSLFKASIYDSQKGHVQHCWVREGAAFREVPAPWDGDWPTFSADGRRVAWQSREHDAFVLYDPHAGRELARIELDGYLCQFDGSSRLVIKSGATLHWFGVDGEPCGETPLPAREIVTPPITRLLPTGGKRGVVVVTALNAFVLGGKGEPAPLHGSIPLAATETAVAVARGWPLEVVDL</sequence>
<protein>
    <recommendedName>
        <fullName evidence="3">WD40 repeat</fullName>
    </recommendedName>
</protein>
<proteinExistence type="predicted"/>
<name>A0ABY7GS92_9BACT</name>
<dbReference type="InterPro" id="IPR011044">
    <property type="entry name" value="Quino_amine_DH_bsu"/>
</dbReference>
<evidence type="ECO:0000313" key="1">
    <source>
        <dbReference type="EMBL" id="WAS89809.1"/>
    </source>
</evidence>
<organism evidence="1 2">
    <name type="scientific">Nannocystis punicea</name>
    <dbReference type="NCBI Taxonomy" id="2995304"/>
    <lineage>
        <taxon>Bacteria</taxon>
        <taxon>Pseudomonadati</taxon>
        <taxon>Myxococcota</taxon>
        <taxon>Polyangia</taxon>
        <taxon>Nannocystales</taxon>
        <taxon>Nannocystaceae</taxon>
        <taxon>Nannocystis</taxon>
    </lineage>
</organism>
<reference evidence="1" key="1">
    <citation type="submission" date="2022-11" db="EMBL/GenBank/DDBJ databases">
        <title>Minimal conservation of predation-associated metabolite biosynthetic gene clusters underscores biosynthetic potential of Myxococcota including descriptions for ten novel species: Archangium lansinium sp. nov., Myxococcus landrumus sp. nov., Nannocystis bai.</title>
        <authorList>
            <person name="Ahearne A."/>
            <person name="Stevens C."/>
            <person name="Dowd S."/>
        </authorList>
    </citation>
    <scope>NUCLEOTIDE SEQUENCE</scope>
    <source>
        <strain evidence="1">Fl3</strain>
    </source>
</reference>